<dbReference type="EMBL" id="JAXCEI010000010">
    <property type="protein sequence ID" value="MFA1541775.1"/>
    <property type="molecule type" value="Genomic_DNA"/>
</dbReference>
<evidence type="ECO:0000256" key="1">
    <source>
        <dbReference type="ARBA" id="ARBA00008791"/>
    </source>
</evidence>
<comment type="caution">
    <text evidence="4">The sequence shown here is derived from an EMBL/GenBank/DDBJ whole genome shotgun (WGS) entry which is preliminary data.</text>
</comment>
<name>A0ABV4QF31_9ACTN</name>
<sequence>MTDFSGSHRILVGVDGSAASLQALRWAAAEAELRHTGIVAVRCWRARRDRVAPYAGAGRLPSPDRECEQARRALAADVAAVLTHAPSVPVRRELVLGEPARVLLDRAAGADLLVLGGRRWDSTADDVIGPVRAACLRHAPCPVVFVAPGTGQERARPRIAHHPHEGRAASGPLAPASAASTGEGGAQGREGHQDGDEPPASPRPRLDEHGSSAGREIRLL</sequence>
<proteinExistence type="inferred from homology"/>
<dbReference type="InterPro" id="IPR006016">
    <property type="entry name" value="UspA"/>
</dbReference>
<reference evidence="4 5" key="1">
    <citation type="submission" date="2023-11" db="EMBL/GenBank/DDBJ databases">
        <title>Actinomadura monticuli sp. nov., isolated from volcanic ash.</title>
        <authorList>
            <person name="Lee S.D."/>
            <person name="Yang H."/>
            <person name="Kim I.S."/>
        </authorList>
    </citation>
    <scope>NUCLEOTIDE SEQUENCE [LARGE SCALE GENOMIC DNA]</scope>
    <source>
        <strain evidence="4 5">DLS-62</strain>
    </source>
</reference>
<evidence type="ECO:0000313" key="4">
    <source>
        <dbReference type="EMBL" id="MFA1541775.1"/>
    </source>
</evidence>
<dbReference type="PANTHER" id="PTHR46268:SF6">
    <property type="entry name" value="UNIVERSAL STRESS PROTEIN UP12"/>
    <property type="match status" value="1"/>
</dbReference>
<gene>
    <name evidence="4" type="ORF">SM611_22840</name>
</gene>
<dbReference type="InterPro" id="IPR014729">
    <property type="entry name" value="Rossmann-like_a/b/a_fold"/>
</dbReference>
<protein>
    <submittedName>
        <fullName evidence="4">Universal stress protein</fullName>
    </submittedName>
</protein>
<feature type="compositionally biased region" description="Low complexity" evidence="2">
    <location>
        <begin position="168"/>
        <end position="180"/>
    </location>
</feature>
<dbReference type="SUPFAM" id="SSF52402">
    <property type="entry name" value="Adenine nucleotide alpha hydrolases-like"/>
    <property type="match status" value="1"/>
</dbReference>
<dbReference type="PANTHER" id="PTHR46268">
    <property type="entry name" value="STRESS RESPONSE PROTEIN NHAX"/>
    <property type="match status" value="1"/>
</dbReference>
<dbReference type="Gene3D" id="3.40.50.620">
    <property type="entry name" value="HUPs"/>
    <property type="match status" value="1"/>
</dbReference>
<dbReference type="Proteomes" id="UP001569963">
    <property type="component" value="Unassembled WGS sequence"/>
</dbReference>
<accession>A0ABV4QF31</accession>
<organism evidence="4 5">
    <name type="scientific">Actinomadura monticuli</name>
    <dbReference type="NCBI Taxonomy" id="3097367"/>
    <lineage>
        <taxon>Bacteria</taxon>
        <taxon>Bacillati</taxon>
        <taxon>Actinomycetota</taxon>
        <taxon>Actinomycetes</taxon>
        <taxon>Streptosporangiales</taxon>
        <taxon>Thermomonosporaceae</taxon>
        <taxon>Actinomadura</taxon>
    </lineage>
</organism>
<evidence type="ECO:0000313" key="5">
    <source>
        <dbReference type="Proteomes" id="UP001569963"/>
    </source>
</evidence>
<dbReference type="PRINTS" id="PR01438">
    <property type="entry name" value="UNVRSLSTRESS"/>
</dbReference>
<feature type="region of interest" description="Disordered" evidence="2">
    <location>
        <begin position="163"/>
        <end position="220"/>
    </location>
</feature>
<dbReference type="RefSeq" id="WP_371951932.1">
    <property type="nucleotide sequence ID" value="NZ_JAXCEI010000010.1"/>
</dbReference>
<comment type="similarity">
    <text evidence="1">Belongs to the universal stress protein A family.</text>
</comment>
<keyword evidence="5" id="KW-1185">Reference proteome</keyword>
<dbReference type="Pfam" id="PF00582">
    <property type="entry name" value="Usp"/>
    <property type="match status" value="1"/>
</dbReference>
<evidence type="ECO:0000256" key="2">
    <source>
        <dbReference type="SAM" id="MobiDB-lite"/>
    </source>
</evidence>
<feature type="domain" description="UspA" evidence="3">
    <location>
        <begin position="8"/>
        <end position="146"/>
    </location>
</feature>
<dbReference type="CDD" id="cd00293">
    <property type="entry name" value="USP-like"/>
    <property type="match status" value="1"/>
</dbReference>
<dbReference type="InterPro" id="IPR006015">
    <property type="entry name" value="Universal_stress_UspA"/>
</dbReference>
<evidence type="ECO:0000259" key="3">
    <source>
        <dbReference type="Pfam" id="PF00582"/>
    </source>
</evidence>
<feature type="compositionally biased region" description="Basic and acidic residues" evidence="2">
    <location>
        <begin position="204"/>
        <end position="220"/>
    </location>
</feature>